<dbReference type="Proteomes" id="UP000268093">
    <property type="component" value="Unassembled WGS sequence"/>
</dbReference>
<dbReference type="Pfam" id="PF07173">
    <property type="entry name" value="GRDP-like"/>
    <property type="match status" value="1"/>
</dbReference>
<evidence type="ECO:0000313" key="2">
    <source>
        <dbReference type="Proteomes" id="UP000268093"/>
    </source>
</evidence>
<evidence type="ECO:0000313" key="1">
    <source>
        <dbReference type="EMBL" id="RUO95316.1"/>
    </source>
</evidence>
<proteinExistence type="predicted"/>
<name>A0A432ZY15_9FUNG</name>
<sequence length="191" mass="22221">MRRVYVGLTTPLSIDLVAAVIRQREFTKKMVNLNLDVQEILLNCTKRYFMFLMIMKHSRYKKAAYVPTLDIGQYVNYVAVNELSPCTTDLGWHTHALFAPLYRAYTLKALGHICNHDDTLDKGSLNTSLAAAAEQWYNVHKEYWLVFDKHCIILLNRAVHERQFAPQIPKHPPSFPRHLHAVWRLCHPQGH</sequence>
<dbReference type="InterPro" id="IPR009836">
    <property type="entry name" value="GRDP-like"/>
</dbReference>
<comment type="caution">
    <text evidence="1">The sequence shown here is derived from an EMBL/GenBank/DDBJ whole genome shotgun (WGS) entry which is preliminary data.</text>
</comment>
<dbReference type="EMBL" id="RBNI01033063">
    <property type="protein sequence ID" value="RUO95316.1"/>
    <property type="molecule type" value="Genomic_DNA"/>
</dbReference>
<protein>
    <submittedName>
        <fullName evidence="1">Uncharacterized protein</fullName>
    </submittedName>
</protein>
<gene>
    <name evidence="1" type="ORF">BC936DRAFT_144505</name>
</gene>
<dbReference type="AlphaFoldDB" id="A0A432ZY15"/>
<accession>A0A432ZY15</accession>
<dbReference type="OrthoDB" id="2684236at2759"/>
<organism evidence="1 2">
    <name type="scientific">Jimgerdemannia flammicorona</name>
    <dbReference type="NCBI Taxonomy" id="994334"/>
    <lineage>
        <taxon>Eukaryota</taxon>
        <taxon>Fungi</taxon>
        <taxon>Fungi incertae sedis</taxon>
        <taxon>Mucoromycota</taxon>
        <taxon>Mucoromycotina</taxon>
        <taxon>Endogonomycetes</taxon>
        <taxon>Endogonales</taxon>
        <taxon>Endogonaceae</taxon>
        <taxon>Jimgerdemannia</taxon>
    </lineage>
</organism>
<dbReference type="PANTHER" id="PTHR34365:SF7">
    <property type="entry name" value="GLYCINE-RICH DOMAIN-CONTAINING PROTEIN 1"/>
    <property type="match status" value="1"/>
</dbReference>
<keyword evidence="2" id="KW-1185">Reference proteome</keyword>
<reference evidence="1 2" key="1">
    <citation type="journal article" date="2018" name="New Phytol.">
        <title>Phylogenomics of Endogonaceae and evolution of mycorrhizas within Mucoromycota.</title>
        <authorList>
            <person name="Chang Y."/>
            <person name="Desiro A."/>
            <person name="Na H."/>
            <person name="Sandor L."/>
            <person name="Lipzen A."/>
            <person name="Clum A."/>
            <person name="Barry K."/>
            <person name="Grigoriev I.V."/>
            <person name="Martin F.M."/>
            <person name="Stajich J.E."/>
            <person name="Smith M.E."/>
            <person name="Bonito G."/>
            <person name="Spatafora J.W."/>
        </authorList>
    </citation>
    <scope>NUCLEOTIDE SEQUENCE [LARGE SCALE GENOMIC DNA]</scope>
    <source>
        <strain evidence="1 2">GMNB39</strain>
    </source>
</reference>
<dbReference type="PANTHER" id="PTHR34365">
    <property type="entry name" value="ENOLASE (DUF1399)"/>
    <property type="match status" value="1"/>
</dbReference>